<dbReference type="InterPro" id="IPR043502">
    <property type="entry name" value="DNA/RNA_pol_sf"/>
</dbReference>
<dbReference type="Proteomes" id="UP000499080">
    <property type="component" value="Unassembled WGS sequence"/>
</dbReference>
<reference evidence="1 2" key="1">
    <citation type="journal article" date="2019" name="Sci. Rep.">
        <title>Orb-weaving spider Araneus ventricosus genome elucidates the spidroin gene catalogue.</title>
        <authorList>
            <person name="Kono N."/>
            <person name="Nakamura H."/>
            <person name="Ohtoshi R."/>
            <person name="Moran D.A.P."/>
            <person name="Shinohara A."/>
            <person name="Yoshida Y."/>
            <person name="Fujiwara M."/>
            <person name="Mori M."/>
            <person name="Tomita M."/>
            <person name="Arakawa K."/>
        </authorList>
    </citation>
    <scope>NUCLEOTIDE SEQUENCE [LARGE SCALE GENOMIC DNA]</scope>
</reference>
<organism evidence="1 2">
    <name type="scientific">Araneus ventricosus</name>
    <name type="common">Orbweaver spider</name>
    <name type="synonym">Epeira ventricosa</name>
    <dbReference type="NCBI Taxonomy" id="182803"/>
    <lineage>
        <taxon>Eukaryota</taxon>
        <taxon>Metazoa</taxon>
        <taxon>Ecdysozoa</taxon>
        <taxon>Arthropoda</taxon>
        <taxon>Chelicerata</taxon>
        <taxon>Arachnida</taxon>
        <taxon>Araneae</taxon>
        <taxon>Araneomorphae</taxon>
        <taxon>Entelegynae</taxon>
        <taxon>Araneoidea</taxon>
        <taxon>Araneidae</taxon>
        <taxon>Araneus</taxon>
    </lineage>
</organism>
<protein>
    <recommendedName>
        <fullName evidence="3">DNA-directed DNA polymerase</fullName>
    </recommendedName>
</protein>
<keyword evidence="2" id="KW-1185">Reference proteome</keyword>
<gene>
    <name evidence="1" type="ORF">AVEN_82934_1</name>
</gene>
<dbReference type="OrthoDB" id="6433445at2759"/>
<dbReference type="SUPFAM" id="SSF56672">
    <property type="entry name" value="DNA/RNA polymerases"/>
    <property type="match status" value="1"/>
</dbReference>
<proteinExistence type="predicted"/>
<evidence type="ECO:0000313" key="1">
    <source>
        <dbReference type="EMBL" id="GBM08249.1"/>
    </source>
</evidence>
<evidence type="ECO:0000313" key="2">
    <source>
        <dbReference type="Proteomes" id="UP000499080"/>
    </source>
</evidence>
<evidence type="ECO:0008006" key="3">
    <source>
        <dbReference type="Google" id="ProtNLM"/>
    </source>
</evidence>
<dbReference type="GO" id="GO:0071897">
    <property type="term" value="P:DNA biosynthetic process"/>
    <property type="evidence" value="ECO:0007669"/>
    <property type="project" value="UniProtKB-ARBA"/>
</dbReference>
<accession>A0A4Y2CVX3</accession>
<dbReference type="AlphaFoldDB" id="A0A4Y2CVX3"/>
<dbReference type="PANTHER" id="PTHR31511:SF12">
    <property type="entry name" value="RHO TERMINATION FACTOR N-TERMINAL DOMAIN-CONTAINING PROTEIN"/>
    <property type="match status" value="1"/>
</dbReference>
<name>A0A4Y2CVX3_ARAVE</name>
<comment type="caution">
    <text evidence="1">The sequence shown here is derived from an EMBL/GenBank/DDBJ whole genome shotgun (WGS) entry which is preliminary data.</text>
</comment>
<dbReference type="EMBL" id="BGPR01000254">
    <property type="protein sequence ID" value="GBM08249.1"/>
    <property type="molecule type" value="Genomic_DNA"/>
</dbReference>
<sequence length="471" mass="55082">MCEQPLELFTYPDMHLMIENGIRGGISMITHRFAQSNNKYLPNYDSNKPSTYILYLDANNLYGWAMSQPLPYGNFEWISSDGIDSDWILSIVDDGEVGYVFEVDLSYPHHLHDDHNEYPLAPEKLEICKEMLSPYSREHAGNTTSSKIEKLTPNLNDKKNYVTLIQNLKFYLKLGLKLTAIHKILKFEQKPWLKRYIEFNTNKRINATSLFEKNLFKLMNNAVYGKTMENVRKHKDISLINNNPKAEKLVASPTFRAFSIFNDNLVGVERLKKTVWLNKPLYVGFAILELSKLHMYKFHYEYIKQRYGNKSKLLFTDTDSLTYHTETEDIYKDMMENAEIFDTSDYPVDHPLYSIKNKKKIGCFKDETNSECIVEFIGLRSKMYSILTKDYEKKTAKGITKTYIQKNVKHQDYKNCLLNSAKSRGVQSRIQSFNHNLYSMKINKVTLSSFDDKRYILDDGVESFAYGHYKI</sequence>
<dbReference type="PANTHER" id="PTHR31511">
    <property type="entry name" value="PROTEIN CBG23764"/>
    <property type="match status" value="1"/>
</dbReference>